<dbReference type="GeneID" id="9060374"/>
<keyword evidence="2" id="KW-1185">Reference proteome</keyword>
<dbReference type="RefSeq" id="XP_002779989.1">
    <property type="nucleotide sequence ID" value="XM_002779943.1"/>
</dbReference>
<reference evidence="1 2" key="1">
    <citation type="submission" date="2008-07" db="EMBL/GenBank/DDBJ databases">
        <authorList>
            <person name="El-Sayed N."/>
            <person name="Caler E."/>
            <person name="Inman J."/>
            <person name="Amedeo P."/>
            <person name="Hass B."/>
            <person name="Wortman J."/>
        </authorList>
    </citation>
    <scope>NUCLEOTIDE SEQUENCE [LARGE SCALE GENOMIC DNA]</scope>
    <source>
        <strain evidence="2">ATCC 50983 / TXsc</strain>
    </source>
</reference>
<proteinExistence type="predicted"/>
<dbReference type="AlphaFoldDB" id="C5KUR3"/>
<dbReference type="EMBL" id="GG676319">
    <property type="protein sequence ID" value="EER11784.1"/>
    <property type="molecule type" value="Genomic_DNA"/>
</dbReference>
<evidence type="ECO:0000313" key="1">
    <source>
        <dbReference type="EMBL" id="EER11784.1"/>
    </source>
</evidence>
<sequence length="146" mass="16606">MRKATRDYSLQHPNTEAQVEVLASLSSFRYDDKTMRKCLRKLQRHWETGTSELIWKNDLSPNIGAIVASAEEKTVMEIADTIVDHDLPFQWRAWPEALALAVGQKVVQNGDDEKLFAIEDLPEFILPLPGGRIELLSGLNREDMSK</sequence>
<accession>C5KUR3</accession>
<protein>
    <submittedName>
        <fullName evidence="1">Uncharacterized protein</fullName>
    </submittedName>
</protein>
<dbReference type="InParanoid" id="C5KUR3"/>
<gene>
    <name evidence="1" type="ORF">Pmar_PMAR013066</name>
</gene>
<name>C5KUR3_PERM5</name>
<evidence type="ECO:0000313" key="2">
    <source>
        <dbReference type="Proteomes" id="UP000007800"/>
    </source>
</evidence>
<organism evidence="2">
    <name type="scientific">Perkinsus marinus (strain ATCC 50983 / TXsc)</name>
    <dbReference type="NCBI Taxonomy" id="423536"/>
    <lineage>
        <taxon>Eukaryota</taxon>
        <taxon>Sar</taxon>
        <taxon>Alveolata</taxon>
        <taxon>Perkinsozoa</taxon>
        <taxon>Perkinsea</taxon>
        <taxon>Perkinsida</taxon>
        <taxon>Perkinsidae</taxon>
        <taxon>Perkinsus</taxon>
    </lineage>
</organism>
<dbReference type="Proteomes" id="UP000007800">
    <property type="component" value="Unassembled WGS sequence"/>
</dbReference>